<evidence type="ECO:0000313" key="2">
    <source>
        <dbReference type="Proteomes" id="UP000239576"/>
    </source>
</evidence>
<dbReference type="AlphaFoldDB" id="A0A2T1E0K1"/>
<accession>A0A2T1E0K1</accession>
<reference evidence="2" key="1">
    <citation type="submission" date="2018-02" db="EMBL/GenBank/DDBJ databases">
        <authorList>
            <person name="Moore K."/>
            <person name="Momper L."/>
        </authorList>
    </citation>
    <scope>NUCLEOTIDE SEQUENCE [LARGE SCALE GENOMIC DNA]</scope>
    <source>
        <strain evidence="2">ULC18</strain>
    </source>
</reference>
<evidence type="ECO:0000313" key="1">
    <source>
        <dbReference type="EMBL" id="PSB26211.1"/>
    </source>
</evidence>
<comment type="caution">
    <text evidence="1">The sequence shown here is derived from an EMBL/GenBank/DDBJ whole genome shotgun (WGS) entry which is preliminary data.</text>
</comment>
<dbReference type="RefSeq" id="WP_106258183.1">
    <property type="nucleotide sequence ID" value="NZ_CAWNSW010000045.1"/>
</dbReference>
<dbReference type="Proteomes" id="UP000239576">
    <property type="component" value="Unassembled WGS sequence"/>
</dbReference>
<sequence length="111" mass="12399">MPPASAQTDYCTRQWVEQYIADSLTHAIECRFKPLLERQCNTAIVDAVAASKRETHRAISGFAARLFHQLPQLIARTLQSSNPDFLIDSEALAGQLQTAFEDVLAVRKKVV</sequence>
<reference evidence="1 2" key="2">
    <citation type="submission" date="2018-03" db="EMBL/GenBank/DDBJ databases">
        <title>The ancient ancestry and fast evolution of plastids.</title>
        <authorList>
            <person name="Moore K.R."/>
            <person name="Magnabosco C."/>
            <person name="Momper L."/>
            <person name="Gold D.A."/>
            <person name="Bosak T."/>
            <person name="Fournier G.P."/>
        </authorList>
    </citation>
    <scope>NUCLEOTIDE SEQUENCE [LARGE SCALE GENOMIC DNA]</scope>
    <source>
        <strain evidence="1 2">ULC18</strain>
    </source>
</reference>
<protein>
    <submittedName>
        <fullName evidence="1">Uncharacterized protein</fullName>
    </submittedName>
</protein>
<gene>
    <name evidence="1" type="ORF">C7B82_20545</name>
</gene>
<proteinExistence type="predicted"/>
<name>A0A2T1E0K1_9CYAN</name>
<keyword evidence="2" id="KW-1185">Reference proteome</keyword>
<dbReference type="EMBL" id="PVWK01000111">
    <property type="protein sequence ID" value="PSB26211.1"/>
    <property type="molecule type" value="Genomic_DNA"/>
</dbReference>
<organism evidence="1 2">
    <name type="scientific">Stenomitos frigidus ULC18</name>
    <dbReference type="NCBI Taxonomy" id="2107698"/>
    <lineage>
        <taxon>Bacteria</taxon>
        <taxon>Bacillati</taxon>
        <taxon>Cyanobacteriota</taxon>
        <taxon>Cyanophyceae</taxon>
        <taxon>Leptolyngbyales</taxon>
        <taxon>Leptolyngbyaceae</taxon>
        <taxon>Stenomitos</taxon>
    </lineage>
</organism>